<proteinExistence type="predicted"/>
<reference evidence="1" key="2">
    <citation type="submission" date="2023-05" db="EMBL/GenBank/DDBJ databases">
        <authorList>
            <consortium name="Lawrence Berkeley National Laboratory"/>
            <person name="Steindorff A."/>
            <person name="Hensen N."/>
            <person name="Bonometti L."/>
            <person name="Westerberg I."/>
            <person name="Brannstrom I.O."/>
            <person name="Guillou S."/>
            <person name="Cros-Aarteil S."/>
            <person name="Calhoun S."/>
            <person name="Haridas S."/>
            <person name="Kuo A."/>
            <person name="Mondo S."/>
            <person name="Pangilinan J."/>
            <person name="Riley R."/>
            <person name="Labutti K."/>
            <person name="Andreopoulos B."/>
            <person name="Lipzen A."/>
            <person name="Chen C."/>
            <person name="Yanf M."/>
            <person name="Daum C."/>
            <person name="Ng V."/>
            <person name="Clum A."/>
            <person name="Ohm R."/>
            <person name="Martin F."/>
            <person name="Silar P."/>
            <person name="Natvig D."/>
            <person name="Lalanne C."/>
            <person name="Gautier V."/>
            <person name="Ament-Velasquez S.L."/>
            <person name="Kruys A."/>
            <person name="Hutchinson M.I."/>
            <person name="Powell A.J."/>
            <person name="Barry K."/>
            <person name="Miller A.N."/>
            <person name="Grigoriev I.V."/>
            <person name="Debuchy R."/>
            <person name="Gladieux P."/>
            <person name="Thoren M.H."/>
            <person name="Johannesson H."/>
        </authorList>
    </citation>
    <scope>NUCLEOTIDE SEQUENCE</scope>
    <source>
        <strain evidence="1">PSN293</strain>
    </source>
</reference>
<name>A0AAN6YC81_9PEZI</name>
<reference evidence="1" key="1">
    <citation type="journal article" date="2023" name="Mol. Phylogenet. Evol.">
        <title>Genome-scale phylogeny and comparative genomics of the fungal order Sordariales.</title>
        <authorList>
            <person name="Hensen N."/>
            <person name="Bonometti L."/>
            <person name="Westerberg I."/>
            <person name="Brannstrom I.O."/>
            <person name="Guillou S."/>
            <person name="Cros-Aarteil S."/>
            <person name="Calhoun S."/>
            <person name="Haridas S."/>
            <person name="Kuo A."/>
            <person name="Mondo S."/>
            <person name="Pangilinan J."/>
            <person name="Riley R."/>
            <person name="LaButti K."/>
            <person name="Andreopoulos B."/>
            <person name="Lipzen A."/>
            <person name="Chen C."/>
            <person name="Yan M."/>
            <person name="Daum C."/>
            <person name="Ng V."/>
            <person name="Clum A."/>
            <person name="Steindorff A."/>
            <person name="Ohm R.A."/>
            <person name="Martin F."/>
            <person name="Silar P."/>
            <person name="Natvig D.O."/>
            <person name="Lalanne C."/>
            <person name="Gautier V."/>
            <person name="Ament-Velasquez S.L."/>
            <person name="Kruys A."/>
            <person name="Hutchinson M.I."/>
            <person name="Powell A.J."/>
            <person name="Barry K."/>
            <person name="Miller A.N."/>
            <person name="Grigoriev I.V."/>
            <person name="Debuchy R."/>
            <person name="Gladieux P."/>
            <person name="Hiltunen Thoren M."/>
            <person name="Johannesson H."/>
        </authorList>
    </citation>
    <scope>NUCLEOTIDE SEQUENCE</scope>
    <source>
        <strain evidence="1">PSN293</strain>
    </source>
</reference>
<dbReference type="Proteomes" id="UP001301769">
    <property type="component" value="Unassembled WGS sequence"/>
</dbReference>
<dbReference type="EMBL" id="MU858081">
    <property type="protein sequence ID" value="KAK4215341.1"/>
    <property type="molecule type" value="Genomic_DNA"/>
</dbReference>
<sequence>MSPELMLDLLSPWPAAFATTMVVMVGKHACGLSLNGTNWLRCALLSMVAGTLHHREKRSADAYALIVRTKFPIRHVHGSIHRIERILSSWPSDMNAIPHLQNTGLYQSDIQSFFLGTVPSPRLIQTGIILQRIPASPEARLSMLYPVQLLRVETLAPEQICWTQVFAWYSFH</sequence>
<comment type="caution">
    <text evidence="1">The sequence shown here is derived from an EMBL/GenBank/DDBJ whole genome shotgun (WGS) entry which is preliminary data.</text>
</comment>
<keyword evidence="2" id="KW-1185">Reference proteome</keyword>
<evidence type="ECO:0000313" key="2">
    <source>
        <dbReference type="Proteomes" id="UP001301769"/>
    </source>
</evidence>
<evidence type="ECO:0000313" key="1">
    <source>
        <dbReference type="EMBL" id="KAK4215341.1"/>
    </source>
</evidence>
<organism evidence="1 2">
    <name type="scientific">Rhypophila decipiens</name>
    <dbReference type="NCBI Taxonomy" id="261697"/>
    <lineage>
        <taxon>Eukaryota</taxon>
        <taxon>Fungi</taxon>
        <taxon>Dikarya</taxon>
        <taxon>Ascomycota</taxon>
        <taxon>Pezizomycotina</taxon>
        <taxon>Sordariomycetes</taxon>
        <taxon>Sordariomycetidae</taxon>
        <taxon>Sordariales</taxon>
        <taxon>Naviculisporaceae</taxon>
        <taxon>Rhypophila</taxon>
    </lineage>
</organism>
<protein>
    <submittedName>
        <fullName evidence="1">Uncharacterized protein</fullName>
    </submittedName>
</protein>
<accession>A0AAN6YC81</accession>
<dbReference type="AlphaFoldDB" id="A0AAN6YC81"/>
<gene>
    <name evidence="1" type="ORF">QBC37DRAFT_127415</name>
</gene>